<dbReference type="HOGENOM" id="CLU_716616_0_0_1"/>
<dbReference type="GeneID" id="9472303"/>
<name>D0N6I7_PHYIT</name>
<evidence type="ECO:0000313" key="3">
    <source>
        <dbReference type="Proteomes" id="UP000006643"/>
    </source>
</evidence>
<accession>D0N6I7</accession>
<organism evidence="2 3">
    <name type="scientific">Phytophthora infestans (strain T30-4)</name>
    <name type="common">Potato late blight agent</name>
    <dbReference type="NCBI Taxonomy" id="403677"/>
    <lineage>
        <taxon>Eukaryota</taxon>
        <taxon>Sar</taxon>
        <taxon>Stramenopiles</taxon>
        <taxon>Oomycota</taxon>
        <taxon>Peronosporomycetes</taxon>
        <taxon>Peronosporales</taxon>
        <taxon>Peronosporaceae</taxon>
        <taxon>Phytophthora</taxon>
    </lineage>
</organism>
<reference evidence="3" key="1">
    <citation type="journal article" date="2009" name="Nature">
        <title>Genome sequence and analysis of the Irish potato famine pathogen Phytophthora infestans.</title>
        <authorList>
            <consortium name="The Broad Institute Genome Sequencing Platform"/>
            <person name="Haas B.J."/>
            <person name="Kamoun S."/>
            <person name="Zody M.C."/>
            <person name="Jiang R.H."/>
            <person name="Handsaker R.E."/>
            <person name="Cano L.M."/>
            <person name="Grabherr M."/>
            <person name="Kodira C.D."/>
            <person name="Raffaele S."/>
            <person name="Torto-Alalibo T."/>
            <person name="Bozkurt T.O."/>
            <person name="Ah-Fong A.M."/>
            <person name="Alvarado L."/>
            <person name="Anderson V.L."/>
            <person name="Armstrong M.R."/>
            <person name="Avrova A."/>
            <person name="Baxter L."/>
            <person name="Beynon J."/>
            <person name="Boevink P.C."/>
            <person name="Bollmann S.R."/>
            <person name="Bos J.I."/>
            <person name="Bulone V."/>
            <person name="Cai G."/>
            <person name="Cakir C."/>
            <person name="Carrington J.C."/>
            <person name="Chawner M."/>
            <person name="Conti L."/>
            <person name="Costanzo S."/>
            <person name="Ewan R."/>
            <person name="Fahlgren N."/>
            <person name="Fischbach M.A."/>
            <person name="Fugelstad J."/>
            <person name="Gilroy E.M."/>
            <person name="Gnerre S."/>
            <person name="Green P.J."/>
            <person name="Grenville-Briggs L.J."/>
            <person name="Griffith J."/>
            <person name="Grunwald N.J."/>
            <person name="Horn K."/>
            <person name="Horner N.R."/>
            <person name="Hu C.H."/>
            <person name="Huitema E."/>
            <person name="Jeong D.H."/>
            <person name="Jones A.M."/>
            <person name="Jones J.D."/>
            <person name="Jones R.W."/>
            <person name="Karlsson E.K."/>
            <person name="Kunjeti S.G."/>
            <person name="Lamour K."/>
            <person name="Liu Z."/>
            <person name="Ma L."/>
            <person name="Maclean D."/>
            <person name="Chibucos M.C."/>
            <person name="McDonald H."/>
            <person name="McWalters J."/>
            <person name="Meijer H.J."/>
            <person name="Morgan W."/>
            <person name="Morris P.F."/>
            <person name="Munro C.A."/>
            <person name="O'Neill K."/>
            <person name="Ospina-Giraldo M."/>
            <person name="Pinzon A."/>
            <person name="Pritchard L."/>
            <person name="Ramsahoye B."/>
            <person name="Ren Q."/>
            <person name="Restrepo S."/>
            <person name="Roy S."/>
            <person name="Sadanandom A."/>
            <person name="Savidor A."/>
            <person name="Schornack S."/>
            <person name="Schwartz D.C."/>
            <person name="Schumann U.D."/>
            <person name="Schwessinger B."/>
            <person name="Seyer L."/>
            <person name="Sharpe T."/>
            <person name="Silvar C."/>
            <person name="Song J."/>
            <person name="Studholme D.J."/>
            <person name="Sykes S."/>
            <person name="Thines M."/>
            <person name="van de Vondervoort P.J."/>
            <person name="Phuntumart V."/>
            <person name="Wawra S."/>
            <person name="Weide R."/>
            <person name="Win J."/>
            <person name="Young C."/>
            <person name="Zhou S."/>
            <person name="Fry W."/>
            <person name="Meyers B.C."/>
            <person name="van West P."/>
            <person name="Ristaino J."/>
            <person name="Govers F."/>
            <person name="Birch P.R."/>
            <person name="Whisson S.C."/>
            <person name="Judelson H.S."/>
            <person name="Nusbaum C."/>
        </authorList>
    </citation>
    <scope>NUCLEOTIDE SEQUENCE [LARGE SCALE GENOMIC DNA]</scope>
    <source>
        <strain evidence="3">T30-4</strain>
    </source>
</reference>
<protein>
    <recommendedName>
        <fullName evidence="4">Bzip transcription factor</fullName>
    </recommendedName>
</protein>
<dbReference type="RefSeq" id="XP_002998332.1">
    <property type="nucleotide sequence ID" value="XM_002998286.1"/>
</dbReference>
<evidence type="ECO:0000256" key="1">
    <source>
        <dbReference type="SAM" id="MobiDB-lite"/>
    </source>
</evidence>
<dbReference type="eggNOG" id="ENOG502SJ7M">
    <property type="taxonomic scope" value="Eukaryota"/>
</dbReference>
<dbReference type="InParanoid" id="D0N6I7"/>
<feature type="compositionally biased region" description="Basic and acidic residues" evidence="1">
    <location>
        <begin position="303"/>
        <end position="316"/>
    </location>
</feature>
<evidence type="ECO:0008006" key="4">
    <source>
        <dbReference type="Google" id="ProtNLM"/>
    </source>
</evidence>
<dbReference type="KEGG" id="pif:PITG_06156"/>
<feature type="region of interest" description="Disordered" evidence="1">
    <location>
        <begin position="296"/>
        <end position="320"/>
    </location>
</feature>
<proteinExistence type="predicted"/>
<dbReference type="Proteomes" id="UP000006643">
    <property type="component" value="Unassembled WGS sequence"/>
</dbReference>
<sequence length="481" mass="55195">MHPFNAIADTFDVTPVRSRPVLAPRVPAVTALAAERRAPNRRKKLKWRTRDSQASQLYNLELDVMHLQQEIQRLAEYQQILDARTFNRRDALDGYYVKTVQEYHRVFENGYRPGTPLDATQYVMQTMDENLSIGGFSGRGVMLHQWEQYTKALSGLEFHYLRSQVLSMEGHTVVTSYASYKHIVTRGTVEVMFPEALRQYPRIVTKMLGRVFKGVGKFDFVFDTQTHNIISFDFELDFLEEFSRLLQDPRDLCAIFKGARITEECLIGDVTGYGEVTSSPNAGTIATATVEKKTEASFDTDLEDKTPSGHSDEEWRQPSLTNRTGRRKEIWDNIFDENASDTGRDELALCHVEAFTISRPTTLNTNISVSETFGVTPVRYRPVLAPRVPAVAALAAARRAPDQRKKLKWRTRDSQASQLYNLELDVMDLRQEIQRLTEYQQILSARTFNRRDALDGYYVKTVQEYHRVFENGYHPGALLDP</sequence>
<dbReference type="EMBL" id="DS028126">
    <property type="protein sequence ID" value="EEY70678.1"/>
    <property type="molecule type" value="Genomic_DNA"/>
</dbReference>
<dbReference type="OrthoDB" id="107282at2759"/>
<gene>
    <name evidence="2" type="ORF">PITG_06156</name>
</gene>
<dbReference type="VEuPathDB" id="FungiDB:PITG_06156"/>
<dbReference type="AlphaFoldDB" id="D0N6I7"/>
<evidence type="ECO:0000313" key="2">
    <source>
        <dbReference type="EMBL" id="EEY70678.1"/>
    </source>
</evidence>
<keyword evidence="3" id="KW-1185">Reference proteome</keyword>